<name>A0A316UVQ1_9BASI</name>
<keyword evidence="7 9" id="KW-0906">Nuclear pore complex</keyword>
<dbReference type="GO" id="GO:0031080">
    <property type="term" value="C:nuclear pore outer ring"/>
    <property type="evidence" value="ECO:0007669"/>
    <property type="project" value="TreeGrafter"/>
</dbReference>
<feature type="region of interest" description="Disordered" evidence="10">
    <location>
        <begin position="803"/>
        <end position="823"/>
    </location>
</feature>
<evidence type="ECO:0000256" key="9">
    <source>
        <dbReference type="RuleBase" id="RU365073"/>
    </source>
</evidence>
<keyword evidence="3 9" id="KW-0813">Transport</keyword>
<dbReference type="Proteomes" id="UP000245884">
    <property type="component" value="Unassembled WGS sequence"/>
</dbReference>
<evidence type="ECO:0000256" key="4">
    <source>
        <dbReference type="ARBA" id="ARBA00022816"/>
    </source>
</evidence>
<keyword evidence="6 9" id="KW-0811">Translocation</keyword>
<evidence type="ECO:0000256" key="2">
    <source>
        <dbReference type="ARBA" id="ARBA00005573"/>
    </source>
</evidence>
<evidence type="ECO:0000256" key="5">
    <source>
        <dbReference type="ARBA" id="ARBA00022927"/>
    </source>
</evidence>
<comment type="subcellular location">
    <subcellularLocation>
        <location evidence="1 9">Nucleus</location>
        <location evidence="1 9">Nuclear pore complex</location>
    </subcellularLocation>
</comment>
<dbReference type="GO" id="GO:0031965">
    <property type="term" value="C:nuclear membrane"/>
    <property type="evidence" value="ECO:0007669"/>
    <property type="project" value="UniProtKB-UniRule"/>
</dbReference>
<dbReference type="PANTHER" id="PTHR13373:SF21">
    <property type="entry name" value="NUCLEAR PORE COMPLEX PROTEIN NUP85"/>
    <property type="match status" value="1"/>
</dbReference>
<dbReference type="AlphaFoldDB" id="A0A316UVQ1"/>
<dbReference type="Pfam" id="PF07575">
    <property type="entry name" value="Nucleopor_Nup85"/>
    <property type="match status" value="1"/>
</dbReference>
<dbReference type="GO" id="GO:0006406">
    <property type="term" value="P:mRNA export from nucleus"/>
    <property type="evidence" value="ECO:0007669"/>
    <property type="project" value="TreeGrafter"/>
</dbReference>
<comment type="function">
    <text evidence="9">Functions as a component of the nuclear pore complex (NPC).</text>
</comment>
<keyword evidence="8 9" id="KW-0539">Nucleus</keyword>
<dbReference type="GO" id="GO:0045893">
    <property type="term" value="P:positive regulation of DNA-templated transcription"/>
    <property type="evidence" value="ECO:0007669"/>
    <property type="project" value="TreeGrafter"/>
</dbReference>
<keyword evidence="5 9" id="KW-0653">Protein transport</keyword>
<gene>
    <name evidence="11" type="ORF">BDZ90DRAFT_259133</name>
</gene>
<dbReference type="RefSeq" id="XP_025363686.1">
    <property type="nucleotide sequence ID" value="XM_025508137.1"/>
</dbReference>
<dbReference type="GeneID" id="37029960"/>
<dbReference type="OrthoDB" id="17644at2759"/>
<proteinExistence type="inferred from homology"/>
<evidence type="ECO:0000256" key="7">
    <source>
        <dbReference type="ARBA" id="ARBA00023132"/>
    </source>
</evidence>
<evidence type="ECO:0000313" key="11">
    <source>
        <dbReference type="EMBL" id="PWN29074.1"/>
    </source>
</evidence>
<feature type="compositionally biased region" description="Acidic residues" evidence="10">
    <location>
        <begin position="809"/>
        <end position="820"/>
    </location>
</feature>
<feature type="region of interest" description="Disordered" evidence="10">
    <location>
        <begin position="97"/>
        <end position="122"/>
    </location>
</feature>
<dbReference type="GO" id="GO:0006606">
    <property type="term" value="P:protein import into nucleus"/>
    <property type="evidence" value="ECO:0007669"/>
    <property type="project" value="TreeGrafter"/>
</dbReference>
<comment type="subunit">
    <text evidence="9">Component of the nuclear pore complex (NPC).</text>
</comment>
<comment type="similarity">
    <text evidence="2 9">Belongs to the nucleoporin Nup85 family.</text>
</comment>
<dbReference type="STRING" id="1569628.A0A316UVQ1"/>
<evidence type="ECO:0000256" key="1">
    <source>
        <dbReference type="ARBA" id="ARBA00004567"/>
    </source>
</evidence>
<accession>A0A316UVQ1</accession>
<evidence type="ECO:0000256" key="8">
    <source>
        <dbReference type="ARBA" id="ARBA00023242"/>
    </source>
</evidence>
<dbReference type="GO" id="GO:0017056">
    <property type="term" value="F:structural constituent of nuclear pore"/>
    <property type="evidence" value="ECO:0007669"/>
    <property type="project" value="TreeGrafter"/>
</dbReference>
<evidence type="ECO:0000313" key="12">
    <source>
        <dbReference type="Proteomes" id="UP000245884"/>
    </source>
</evidence>
<evidence type="ECO:0000256" key="6">
    <source>
        <dbReference type="ARBA" id="ARBA00023010"/>
    </source>
</evidence>
<keyword evidence="4 9" id="KW-0509">mRNA transport</keyword>
<keyword evidence="9" id="KW-0472">Membrane</keyword>
<reference evidence="11 12" key="1">
    <citation type="journal article" date="2018" name="Mol. Biol. Evol.">
        <title>Broad Genomic Sampling Reveals a Smut Pathogenic Ancestry of the Fungal Clade Ustilaginomycotina.</title>
        <authorList>
            <person name="Kijpornyongpan T."/>
            <person name="Mondo S.J."/>
            <person name="Barry K."/>
            <person name="Sandor L."/>
            <person name="Lee J."/>
            <person name="Lipzen A."/>
            <person name="Pangilinan J."/>
            <person name="LaButti K."/>
            <person name="Hainaut M."/>
            <person name="Henrissat B."/>
            <person name="Grigoriev I.V."/>
            <person name="Spatafora J.W."/>
            <person name="Aime M.C."/>
        </authorList>
    </citation>
    <scope>NUCLEOTIDE SEQUENCE [LARGE SCALE GENOMIC DNA]</scope>
    <source>
        <strain evidence="11 12">MCA 5214</strain>
    </source>
</reference>
<dbReference type="InterPro" id="IPR011502">
    <property type="entry name" value="Nucleoporin_Nup85"/>
</dbReference>
<sequence length="935" mass="100935">MTATAKPFAAVSKGIFSPTTSAEDVEDIQQWLGQQHTFFLSLAKIHDEATSNVRTEVDGDGDELVLEDEDGPSSSHMPYYTRLFDLVIQSNRDLVQQLASQSAQDDPSSSSSSSPPSSSRFVPHLSRTTLPILALAQTLHLSPNAMALSHTSQGIVGEEFLHWLNSYDLAPTTEQGREIASSAEPHLHPTFWDYILRCTLRGFHSTVSTLLATLLSLPSPSLQGLVGRTRELVGSMPRSIHFKTEVQFKAARREFQLRLTGLLAGLEGVMDEVQGELEGELGEDDDAGEEAAEEAAEDLRLSLEAGLRVFLEVLAGNKERVVEAAEDWKEALAAWGTLVDVGLKREGLGNALDKVKALRQDDDQEATSIEEQIMIKLIKGRLAEAVEMCFEVDPYLAQVLTDFLTKIGALSAATIAKSTLPQPPSLLHKCNLVYANTLLSSYGLWRMAMDYLSRAGTRGQSRMSQVLLGVPLLEAKKKSQQQQGDQEEYDDEAQDEYHLAESVLEACGSFNLVTEARAVCRKLALHLSSPSSADSDLPKYGPAIIFALRSPPRGDAMAMRIVKRRVLQSLLTRKYGDQKRAGSNKSAEQWIINQVREMKRSIVRWRRSEEEHLREQQEGNMEDNAEGVVKKETNSELGLSGPFLRPRIAAANKVDDGSAESRRRAAAILEHEELLIDDEEEWNLVFGPSALPAPLLFLSSLAGYFRLKKAASNSAEAAAAASVSLIDLLNSGLVDGDWVSILLYEVGSCLSTLAASHATVGGVEETKLYDVLRLLEALLLSASLGGTERAFALQKLGTWCGAGGAPSETDAEDRGEDDEEQRSIDEVALRRAERELARLRLRVATALSIPAVPSVPLSSGAMTGADVAATAAAAYGGGDEIALAADLDEEDAAMDGAVGADATTAAAAGLAEMGEGSVAASSYDYVVDEDGAVVV</sequence>
<organism evidence="11 12">
    <name type="scientific">Jaminaea rosea</name>
    <dbReference type="NCBI Taxonomy" id="1569628"/>
    <lineage>
        <taxon>Eukaryota</taxon>
        <taxon>Fungi</taxon>
        <taxon>Dikarya</taxon>
        <taxon>Basidiomycota</taxon>
        <taxon>Ustilaginomycotina</taxon>
        <taxon>Exobasidiomycetes</taxon>
        <taxon>Microstromatales</taxon>
        <taxon>Microstromatales incertae sedis</taxon>
        <taxon>Jaminaea</taxon>
    </lineage>
</organism>
<dbReference type="PANTHER" id="PTHR13373">
    <property type="entry name" value="FROUNT PROTEIN-RELATED"/>
    <property type="match status" value="1"/>
</dbReference>
<evidence type="ECO:0000256" key="10">
    <source>
        <dbReference type="SAM" id="MobiDB-lite"/>
    </source>
</evidence>
<dbReference type="EMBL" id="KZ819664">
    <property type="protein sequence ID" value="PWN29074.1"/>
    <property type="molecule type" value="Genomic_DNA"/>
</dbReference>
<keyword evidence="12" id="KW-1185">Reference proteome</keyword>
<protein>
    <recommendedName>
        <fullName evidence="9">Nuclear pore complex protein Nup85</fullName>
    </recommendedName>
</protein>
<evidence type="ECO:0000256" key="3">
    <source>
        <dbReference type="ARBA" id="ARBA00022448"/>
    </source>
</evidence>
<feature type="compositionally biased region" description="Low complexity" evidence="10">
    <location>
        <begin position="99"/>
        <end position="119"/>
    </location>
</feature>